<evidence type="ECO:0000256" key="6">
    <source>
        <dbReference type="ARBA" id="ARBA00023242"/>
    </source>
</evidence>
<evidence type="ECO:0000256" key="4">
    <source>
        <dbReference type="ARBA" id="ARBA00023015"/>
    </source>
</evidence>
<dbReference type="GO" id="GO:0016592">
    <property type="term" value="C:mediator complex"/>
    <property type="evidence" value="ECO:0007669"/>
    <property type="project" value="InterPro"/>
</dbReference>
<dbReference type="Pfam" id="PF09497">
    <property type="entry name" value="Med12"/>
    <property type="match status" value="1"/>
</dbReference>
<dbReference type="Proteomes" id="UP001204833">
    <property type="component" value="Unassembled WGS sequence"/>
</dbReference>
<evidence type="ECO:0000256" key="8">
    <source>
        <dbReference type="SAM" id="MobiDB-lite"/>
    </source>
</evidence>
<evidence type="ECO:0000313" key="11">
    <source>
        <dbReference type="Proteomes" id="UP001204833"/>
    </source>
</evidence>
<evidence type="ECO:0000256" key="1">
    <source>
        <dbReference type="ARBA" id="ARBA00004123"/>
    </source>
</evidence>
<protein>
    <recommendedName>
        <fullName evidence="3">Mediator of RNA polymerase II transcription subunit 12</fullName>
    </recommendedName>
    <alternativeName>
        <fullName evidence="7">Mediator complex subunit 12</fullName>
    </alternativeName>
</protein>
<dbReference type="PANTHER" id="PTHR46567">
    <property type="entry name" value="MEDIATOR OF RNA POLYMERASE II TRANSCRIPTION SUBUNIT 12"/>
    <property type="match status" value="1"/>
</dbReference>
<evidence type="ECO:0000259" key="9">
    <source>
        <dbReference type="SMART" id="SM01281"/>
    </source>
</evidence>
<evidence type="ECO:0000256" key="5">
    <source>
        <dbReference type="ARBA" id="ARBA00023163"/>
    </source>
</evidence>
<proteinExistence type="inferred from homology"/>
<gene>
    <name evidence="10" type="ORF">KGF57_002115</name>
</gene>
<dbReference type="PANTHER" id="PTHR46567:SF1">
    <property type="entry name" value="MEDIATOR OF RNA POLYMERASE II TRANSCRIPTION SUBUNIT 12"/>
    <property type="match status" value="1"/>
</dbReference>
<feature type="region of interest" description="Disordered" evidence="8">
    <location>
        <begin position="1"/>
        <end position="25"/>
    </location>
</feature>
<dbReference type="SMART" id="SM01281">
    <property type="entry name" value="Med12"/>
    <property type="match status" value="1"/>
</dbReference>
<dbReference type="GO" id="GO:0006357">
    <property type="term" value="P:regulation of transcription by RNA polymerase II"/>
    <property type="evidence" value="ECO:0007669"/>
    <property type="project" value="InterPro"/>
</dbReference>
<dbReference type="InterPro" id="IPR019035">
    <property type="entry name" value="Mediator_Med12"/>
</dbReference>
<feature type="region of interest" description="Disordered" evidence="8">
    <location>
        <begin position="890"/>
        <end position="909"/>
    </location>
</feature>
<keyword evidence="6" id="KW-0539">Nucleus</keyword>
<accession>A0AAD5BFM0</accession>
<comment type="subcellular location">
    <subcellularLocation>
        <location evidence="1">Nucleus</location>
    </subcellularLocation>
</comment>
<evidence type="ECO:0000256" key="7">
    <source>
        <dbReference type="ARBA" id="ARBA00032010"/>
    </source>
</evidence>
<dbReference type="GeneID" id="76150174"/>
<evidence type="ECO:0000313" key="10">
    <source>
        <dbReference type="EMBL" id="KAI5959339.1"/>
    </source>
</evidence>
<organism evidence="10 11">
    <name type="scientific">Candida theae</name>
    <dbReference type="NCBI Taxonomy" id="1198502"/>
    <lineage>
        <taxon>Eukaryota</taxon>
        <taxon>Fungi</taxon>
        <taxon>Dikarya</taxon>
        <taxon>Ascomycota</taxon>
        <taxon>Saccharomycotina</taxon>
        <taxon>Pichiomycetes</taxon>
        <taxon>Debaryomycetaceae</taxon>
        <taxon>Candida/Lodderomyces clade</taxon>
        <taxon>Candida</taxon>
    </lineage>
</organism>
<sequence>MTSKVKSRNKLLSSHKKSSLAKSSTKDELLALKYSMDRPCLPVYALEEASAIDGTRSKSTGEEAAASQDLTYPDFIPWKDHTQISKEKQVSNQRESDEQTYLSKGYFEAPHVSNEYYSGRNLASAALFSSNENCLNVVNEISRYLTNAYKSRNENINKIRYSAGNFKIPQKITLTASKRENWLNELSNSDVPLKKIGERIPHGIRGKVLIDALCARFTPMNRALWFTKCVLFSEILALRRKYQSKMPPESTSSEKFELHWLQDWTQQVAACMFKMAQDMMETQDIASKEYLIKKLSYLRELVSSLYVETLLDKPYLLSLVLKPLKDGLPQNSDAVGDLVRSRQADDEDNQDTLIQDELNFAIDYAQRFSSLVWIKTFWNDIIAVDYLAKELGEGLLLNHFYVSKLSRYPKWFLPEHLRDNLLKSLSDMIVYLFKRNTNTFVIPGNWAITRESLASILSHEMCSMSPSESKKLADQLELINYRNDSLIINLSRSETIVKLPSSGDPQDANANDRKDVRIPSGEKKFKGDLSNSAKLMDELDHLRFNEKLAKQLRPQNGPHINENWIHSLRTVLLWSVSPWRYSEVQNENILVMCNFLKKTLFTAAEISTRVEVENEILDSIMTFLELNSGLVDSSKLYVMVNELYQLKVITIASYIRKIIASGVFYTTLAENNLSEMSSTTQNHLHFLVNLPVLNNKQCDSILRKWTTDGFNFKGAFEQTKHQLQSQILDKLFSNKSIETPPDFDKEWRSCKTGLKFLLVNWLTDEFKTRLASSPKLVIFTPDILANLYKYYAISDNLPVFFKVIVQAILRNQSRMAILYSDGLFLIARLVMRHFKLLKQFSDSTNSSTIANLFRSIMQNFQELSQREFIVYNFHQVWSFIDAVTEKDGSSCRKRKREDGPEFGGYGTLPERNNSFGTPMQIQSVDLRSGHTPKVSDSYSSDDFRTDLAALKAYKAKPLSESELRELREISADVSLESHLKIWFSQIKGLSESSEVGIVKFWKHLTLGVPWEKVEEVTKTVLKDAMQSDYDLPTKVLILKKLVVYDISSYGDILKLVVSLEKSYSEPLIRHMPLVPSFSKHPDLSAAQSQLYNISLYFFKERNKQEYTALVSNAFIIGGLRNNDYSDERKVELKKFLSQSLLTQEQYVFNQIFLKIDRNECLFLLNLCLNRSEDTSINLLSDLEENLEEINEFNLRIYQVLLCVLSLNLDIKDKAATTKRWRCFIENFLSKSEFLERSIFGSLFYWVPWEHKLTILEIFENKIFSELKVDKNPVALTLNGIDIGRAVSDFIDIFLATAVDTVASSNSFISNCCQFLADINNVINKEVSQECHTGLETLLSIVLKILIIHKPSICTFIAKNLTGDLAENFVKNLIRILDSKYMRTHSQKLRVLFHDLLLLMKTSVNDEITTVAEHNLHEQHSAEEFRQKEAALMDSLPTTAQVQSLFSIPDLDEEDPFKGTFSDRQIKCAIMLDKEELARGGDANRMNHGAFKLQVPKADSLNIPDIMGNILRNGKTGDQGEEHLKTCIRPFRIRSYELLEDTSSALNDACINLSLFNAYKSEENPP</sequence>
<dbReference type="EMBL" id="JAIHNG010000106">
    <property type="protein sequence ID" value="KAI5959339.1"/>
    <property type="molecule type" value="Genomic_DNA"/>
</dbReference>
<keyword evidence="11" id="KW-1185">Reference proteome</keyword>
<dbReference type="RefSeq" id="XP_051609367.1">
    <property type="nucleotide sequence ID" value="XM_051751394.1"/>
</dbReference>
<keyword evidence="4" id="KW-0805">Transcription regulation</keyword>
<feature type="compositionally biased region" description="Basic residues" evidence="8">
    <location>
        <begin position="1"/>
        <end position="19"/>
    </location>
</feature>
<comment type="caution">
    <text evidence="10">The sequence shown here is derived from an EMBL/GenBank/DDBJ whole genome shotgun (WGS) entry which is preliminary data.</text>
</comment>
<reference evidence="10 11" key="1">
    <citation type="journal article" date="2022" name="DNA Res.">
        <title>Genome analysis of five recently described species of the CUG-Ser clade uncovers Candida theae as a new hybrid lineage with pathogenic potential in the Candida parapsilosis species complex.</title>
        <authorList>
            <person name="Mixao V."/>
            <person name="Del Olmo V."/>
            <person name="Hegedusova E."/>
            <person name="Saus E."/>
            <person name="Pryszcz L."/>
            <person name="Cillingova A."/>
            <person name="Nosek J."/>
            <person name="Gabaldon T."/>
        </authorList>
    </citation>
    <scope>NUCLEOTIDE SEQUENCE [LARGE SCALE GENOMIC DNA]</scope>
    <source>
        <strain evidence="10 11">CBS 12239</strain>
    </source>
</reference>
<evidence type="ECO:0000256" key="3">
    <source>
        <dbReference type="ARBA" id="ARBA00019622"/>
    </source>
</evidence>
<name>A0AAD5BFM0_9ASCO</name>
<evidence type="ECO:0000256" key="2">
    <source>
        <dbReference type="ARBA" id="ARBA00010289"/>
    </source>
</evidence>
<comment type="similarity">
    <text evidence="2">Belongs to the Mediator complex subunit 12 family.</text>
</comment>
<feature type="domain" description="Mediator complex subunit Med12" evidence="9">
    <location>
        <begin position="165"/>
        <end position="228"/>
    </location>
</feature>
<dbReference type="GO" id="GO:0003712">
    <property type="term" value="F:transcription coregulator activity"/>
    <property type="evidence" value="ECO:0007669"/>
    <property type="project" value="InterPro"/>
</dbReference>
<keyword evidence="5" id="KW-0804">Transcription</keyword>